<reference evidence="2" key="1">
    <citation type="submission" date="2023-08" db="EMBL/GenBank/DDBJ databases">
        <authorList>
            <person name="Chen Y."/>
            <person name="Shah S."/>
            <person name="Dougan E. K."/>
            <person name="Thang M."/>
            <person name="Chan C."/>
        </authorList>
    </citation>
    <scope>NUCLEOTIDE SEQUENCE</scope>
</reference>
<evidence type="ECO:0000313" key="3">
    <source>
        <dbReference type="Proteomes" id="UP001178507"/>
    </source>
</evidence>
<dbReference type="EMBL" id="CAUJNA010002161">
    <property type="protein sequence ID" value="CAJ1390868.1"/>
    <property type="molecule type" value="Genomic_DNA"/>
</dbReference>
<dbReference type="AlphaFoldDB" id="A0AA36INW0"/>
<dbReference type="InterPro" id="IPR036770">
    <property type="entry name" value="Ankyrin_rpt-contain_sf"/>
</dbReference>
<feature type="non-terminal residue" evidence="2">
    <location>
        <position position="760"/>
    </location>
</feature>
<evidence type="ECO:0000313" key="2">
    <source>
        <dbReference type="EMBL" id="CAJ1390868.1"/>
    </source>
</evidence>
<protein>
    <submittedName>
        <fullName evidence="2">Uncharacterized protein</fullName>
    </submittedName>
</protein>
<accession>A0AA36INW0</accession>
<dbReference type="SUPFAM" id="SSF48403">
    <property type="entry name" value="Ankyrin repeat"/>
    <property type="match status" value="1"/>
</dbReference>
<keyword evidence="3" id="KW-1185">Reference proteome</keyword>
<dbReference type="Proteomes" id="UP001178507">
    <property type="component" value="Unassembled WGS sequence"/>
</dbReference>
<name>A0AA36INW0_9DINO</name>
<organism evidence="2 3">
    <name type="scientific">Effrenium voratum</name>
    <dbReference type="NCBI Taxonomy" id="2562239"/>
    <lineage>
        <taxon>Eukaryota</taxon>
        <taxon>Sar</taxon>
        <taxon>Alveolata</taxon>
        <taxon>Dinophyceae</taxon>
        <taxon>Suessiales</taxon>
        <taxon>Symbiodiniaceae</taxon>
        <taxon>Effrenium</taxon>
    </lineage>
</organism>
<gene>
    <name evidence="2" type="ORF">EVOR1521_LOCUS16175</name>
</gene>
<sequence length="760" mass="82020">MAGLRSFLGGAAEVAAVSASDSMPIILPAGQLPASLCACIRLTSAQLNQPTSTAVAQEELQDKMRQAVMDLRAQGAVSIAVRKIAETVDLTSLTPELIVSTTMKSILDGNGKVKKPELQSQGLEIHFLVAAADVPRCRGALEATVAKWSDTSFFQTMRPKHRPAWFTDAVLHKLRGKEKAARGAWKKQLQEDPAMRGVLLWQLSTLAQTVQEILTELDFVQDGPFAANPGSPLRWLDVNMYHVCQHFILPMTKEQECSYVELVASDLQPPEWMVSHAWSTQFAATASMLAKHSSSRNQEEDSAHSWKQTSYWCCTLANNQHDLSPLREADLLKTPFARVLLSNACAGTVLLCDTAVTPLRRVWCVFEAHLTQLLRSGHAKLSNKCSHFMDLVAFHEGQSVSESVAILQDGLVGWHEISAGLARFPLEVARVGTTVDVRMAQATLQCDRRAIMNHIAFGKASQDVPAIDHSSYDELNVFVHSAFASAELYRLACERPAGCVERARELLAMGADPNSFVREGNTAILALVGADPTQPTPADLPLLQEMVSLLVASGARLNHVNSHMQTALDHIIATDEASPAAVFLRSQGAVSFEESASAAEELWNSRIKAVLRRGGFGAPTDEDRSHSKPTQAFGGAGGGGSGAKLLGRAEQSLREVASLTKIYPASVCSIETPSGPHDKLGLRGKAVLAALKAAGAPNPFELRCSGPYHPRGSLPLLRVQISLVDKSNPSEAQATNRGLQDVTSIATLPERALSLRRTSA</sequence>
<proteinExistence type="predicted"/>
<feature type="region of interest" description="Disordered" evidence="1">
    <location>
        <begin position="616"/>
        <end position="641"/>
    </location>
</feature>
<comment type="caution">
    <text evidence="2">The sequence shown here is derived from an EMBL/GenBank/DDBJ whole genome shotgun (WGS) entry which is preliminary data.</text>
</comment>
<dbReference type="Gene3D" id="1.25.40.20">
    <property type="entry name" value="Ankyrin repeat-containing domain"/>
    <property type="match status" value="1"/>
</dbReference>
<evidence type="ECO:0000256" key="1">
    <source>
        <dbReference type="SAM" id="MobiDB-lite"/>
    </source>
</evidence>